<name>A0A7R7ELL7_9FIRM</name>
<evidence type="ECO:0000256" key="2">
    <source>
        <dbReference type="ARBA" id="ARBA00023125"/>
    </source>
</evidence>
<dbReference type="InterPro" id="IPR051081">
    <property type="entry name" value="HTH_MetalResp_TranReg"/>
</dbReference>
<evidence type="ECO:0000313" key="5">
    <source>
        <dbReference type="EMBL" id="BCN31032.1"/>
    </source>
</evidence>
<dbReference type="CDD" id="cd00090">
    <property type="entry name" value="HTH_ARSR"/>
    <property type="match status" value="1"/>
</dbReference>
<keyword evidence="6" id="KW-1185">Reference proteome</keyword>
<keyword evidence="2" id="KW-0238">DNA-binding</keyword>
<reference evidence="5 6" key="1">
    <citation type="submission" date="2020-11" db="EMBL/GenBank/DDBJ databases">
        <title>Draft genome sequencing of a Lachnospiraceae strain isolated from anoxic soil subjected to BSD treatment.</title>
        <authorList>
            <person name="Uek A."/>
            <person name="Tonouchi A."/>
        </authorList>
    </citation>
    <scope>NUCLEOTIDE SEQUENCE [LARGE SCALE GENOMIC DNA]</scope>
    <source>
        <strain evidence="5 6">TB5</strain>
    </source>
</reference>
<evidence type="ECO:0000313" key="6">
    <source>
        <dbReference type="Proteomes" id="UP000595897"/>
    </source>
</evidence>
<dbReference type="NCBIfam" id="NF033788">
    <property type="entry name" value="HTH_metalloreg"/>
    <property type="match status" value="1"/>
</dbReference>
<evidence type="ECO:0000256" key="1">
    <source>
        <dbReference type="ARBA" id="ARBA00023015"/>
    </source>
</evidence>
<dbReference type="EMBL" id="AP024169">
    <property type="protein sequence ID" value="BCN31032.1"/>
    <property type="molecule type" value="Genomic_DNA"/>
</dbReference>
<dbReference type="InterPro" id="IPR036388">
    <property type="entry name" value="WH-like_DNA-bd_sf"/>
</dbReference>
<keyword evidence="3" id="KW-0804">Transcription</keyword>
<protein>
    <submittedName>
        <fullName evidence="5">Transcriptional regulator</fullName>
    </submittedName>
</protein>
<evidence type="ECO:0000256" key="3">
    <source>
        <dbReference type="ARBA" id="ARBA00023163"/>
    </source>
</evidence>
<accession>A0A7R7ELL7</accession>
<dbReference type="RefSeq" id="WP_330611607.1">
    <property type="nucleotide sequence ID" value="NZ_AP024169.1"/>
</dbReference>
<dbReference type="AlphaFoldDB" id="A0A7R7ELL7"/>
<proteinExistence type="predicted"/>
<dbReference type="SMART" id="SM00418">
    <property type="entry name" value="HTH_ARSR"/>
    <property type="match status" value="1"/>
</dbReference>
<dbReference type="Pfam" id="PF01022">
    <property type="entry name" value="HTH_5"/>
    <property type="match status" value="1"/>
</dbReference>
<dbReference type="InterPro" id="IPR011991">
    <property type="entry name" value="ArsR-like_HTH"/>
</dbReference>
<evidence type="ECO:0000259" key="4">
    <source>
        <dbReference type="PROSITE" id="PS50987"/>
    </source>
</evidence>
<dbReference type="InterPro" id="IPR001845">
    <property type="entry name" value="HTH_ArsR_DNA-bd_dom"/>
</dbReference>
<dbReference type="SUPFAM" id="SSF46785">
    <property type="entry name" value="Winged helix' DNA-binding domain"/>
    <property type="match status" value="1"/>
</dbReference>
<sequence>MNQYEQDANIFKALSDPNRLMIIEMLQSGDKCACKILEELNIVQSTLSHHMKILCESGLVESTKMGKWMHYSLSKQAFKTAITRLTEIEEKIV</sequence>
<dbReference type="PANTHER" id="PTHR33154">
    <property type="entry name" value="TRANSCRIPTIONAL REGULATOR, ARSR FAMILY"/>
    <property type="match status" value="1"/>
</dbReference>
<dbReference type="PANTHER" id="PTHR33154:SF18">
    <property type="entry name" value="ARSENICAL RESISTANCE OPERON REPRESSOR"/>
    <property type="match status" value="1"/>
</dbReference>
<dbReference type="InterPro" id="IPR036390">
    <property type="entry name" value="WH_DNA-bd_sf"/>
</dbReference>
<dbReference type="Gene3D" id="1.10.10.10">
    <property type="entry name" value="Winged helix-like DNA-binding domain superfamily/Winged helix DNA-binding domain"/>
    <property type="match status" value="1"/>
</dbReference>
<gene>
    <name evidence="5" type="ORF">bsdtb5_23270</name>
</gene>
<dbReference type="GO" id="GO:0003677">
    <property type="term" value="F:DNA binding"/>
    <property type="evidence" value="ECO:0007669"/>
    <property type="project" value="UniProtKB-KW"/>
</dbReference>
<dbReference type="KEGG" id="ahb:bsdtb5_23270"/>
<dbReference type="PROSITE" id="PS50987">
    <property type="entry name" value="HTH_ARSR_2"/>
    <property type="match status" value="1"/>
</dbReference>
<dbReference type="Proteomes" id="UP000595897">
    <property type="component" value="Chromosome"/>
</dbReference>
<dbReference type="GO" id="GO:0003700">
    <property type="term" value="F:DNA-binding transcription factor activity"/>
    <property type="evidence" value="ECO:0007669"/>
    <property type="project" value="InterPro"/>
</dbReference>
<keyword evidence="1" id="KW-0805">Transcription regulation</keyword>
<organism evidence="5 6">
    <name type="scientific">Anaeromicropila herbilytica</name>
    <dbReference type="NCBI Taxonomy" id="2785025"/>
    <lineage>
        <taxon>Bacteria</taxon>
        <taxon>Bacillati</taxon>
        <taxon>Bacillota</taxon>
        <taxon>Clostridia</taxon>
        <taxon>Lachnospirales</taxon>
        <taxon>Lachnospiraceae</taxon>
        <taxon>Anaeromicropila</taxon>
    </lineage>
</organism>
<feature type="domain" description="HTH arsR-type" evidence="4">
    <location>
        <begin position="1"/>
        <end position="93"/>
    </location>
</feature>
<dbReference type="PRINTS" id="PR00778">
    <property type="entry name" value="HTHARSR"/>
</dbReference>